<dbReference type="AlphaFoldDB" id="A0A1G6VCC0"/>
<evidence type="ECO:0000313" key="1">
    <source>
        <dbReference type="EMBL" id="SDD51114.1"/>
    </source>
</evidence>
<dbReference type="EMBL" id="FMZM01000008">
    <property type="protein sequence ID" value="SDD51114.1"/>
    <property type="molecule type" value="Genomic_DNA"/>
</dbReference>
<dbReference type="STRING" id="1045774.SAMN05421872_108277"/>
<name>A0A1G6VCC0_9ACTN</name>
<dbReference type="InterPro" id="IPR036102">
    <property type="entry name" value="OsmC/Ohrsf"/>
</dbReference>
<evidence type="ECO:0000313" key="2">
    <source>
        <dbReference type="Proteomes" id="UP000199034"/>
    </source>
</evidence>
<protein>
    <submittedName>
        <fullName evidence="1">OsmC-like protein</fullName>
    </submittedName>
</protein>
<dbReference type="Pfam" id="PF02566">
    <property type="entry name" value="OsmC"/>
    <property type="match status" value="1"/>
</dbReference>
<accession>A0A1G6VCC0</accession>
<dbReference type="SUPFAM" id="SSF82784">
    <property type="entry name" value="OsmC-like"/>
    <property type="match status" value="1"/>
</dbReference>
<gene>
    <name evidence="1" type="ORF">SAMN05421872_108277</name>
</gene>
<proteinExistence type="predicted"/>
<keyword evidence="2" id="KW-1185">Reference proteome</keyword>
<dbReference type="InterPro" id="IPR003718">
    <property type="entry name" value="OsmC/Ohr_fam"/>
</dbReference>
<dbReference type="Gene3D" id="3.30.300.20">
    <property type="match status" value="1"/>
</dbReference>
<organism evidence="1 2">
    <name type="scientific">Nocardioides lianchengensis</name>
    <dbReference type="NCBI Taxonomy" id="1045774"/>
    <lineage>
        <taxon>Bacteria</taxon>
        <taxon>Bacillati</taxon>
        <taxon>Actinomycetota</taxon>
        <taxon>Actinomycetes</taxon>
        <taxon>Propionibacteriales</taxon>
        <taxon>Nocardioidaceae</taxon>
        <taxon>Nocardioides</taxon>
    </lineage>
</organism>
<reference evidence="1 2" key="1">
    <citation type="submission" date="2016-10" db="EMBL/GenBank/DDBJ databases">
        <authorList>
            <person name="de Groot N.N."/>
        </authorList>
    </citation>
    <scope>NUCLEOTIDE SEQUENCE [LARGE SCALE GENOMIC DNA]</scope>
    <source>
        <strain evidence="1 2">CGMCC 4.6858</strain>
    </source>
</reference>
<sequence>MRVASGSRRDGLAPAFVVPHAWTEDGISVDGGGTGAHLLLTAVACCVLNDVYREAQEPGIALAGVRVDAVGGFDSTTWSSTTIAYDVDVDSDAPQQVVDGLLAQVDEVAEIPRVVRGSVAVTRERSEA</sequence>
<dbReference type="InterPro" id="IPR015946">
    <property type="entry name" value="KH_dom-like_a/b"/>
</dbReference>
<dbReference type="Proteomes" id="UP000199034">
    <property type="component" value="Unassembled WGS sequence"/>
</dbReference>